<dbReference type="Proteomes" id="UP001186974">
    <property type="component" value="Unassembled WGS sequence"/>
</dbReference>
<feature type="non-terminal residue" evidence="1">
    <location>
        <position position="1"/>
    </location>
</feature>
<accession>A0ACC3DRW1</accession>
<protein>
    <submittedName>
        <fullName evidence="1">Uncharacterized protein</fullName>
    </submittedName>
</protein>
<sequence>WQCGDALTCARECVMGNIDYTSIGVTSNASDTITMTLQPSSPRGYLLDPTGENYQLFKLQNAEFTYDVDTSKVPCGVNGALYFVSMEADGSMRASNSTNTAGARYGTGYCDAQCRKTPTFINGKANFNSSIGACCQEMDIWEGNSVSTAYTPHTCTGPNTLFECTGAACNVTAGNSCDSPGCDFNPYRLGNRAFYGPGKKVDTTKKFTVVTQFLNDPSSGVLQEIRRLYVQSGKVVSNAAVSIPGLPSVDSLFQDFCAAKTEVLAEKDRFTQHGGMAKMGKALSQGMVLAMSIWDDKGGNMLWLDSTTPPNSTALGASRGSCPSEPYPAVLDAAHKEASVVFGNIKWGDLNSTFSV</sequence>
<evidence type="ECO:0000313" key="1">
    <source>
        <dbReference type="EMBL" id="KAK3079498.1"/>
    </source>
</evidence>
<name>A0ACC3DRW1_9PEZI</name>
<evidence type="ECO:0000313" key="2">
    <source>
        <dbReference type="Proteomes" id="UP001186974"/>
    </source>
</evidence>
<proteinExistence type="predicted"/>
<reference evidence="1" key="1">
    <citation type="submission" date="2024-09" db="EMBL/GenBank/DDBJ databases">
        <title>Black Yeasts Isolated from many extreme environments.</title>
        <authorList>
            <person name="Coleine C."/>
            <person name="Stajich J.E."/>
            <person name="Selbmann L."/>
        </authorList>
    </citation>
    <scope>NUCLEOTIDE SEQUENCE</scope>
    <source>
        <strain evidence="1">CCFEE 5737</strain>
    </source>
</reference>
<comment type="caution">
    <text evidence="1">The sequence shown here is derived from an EMBL/GenBank/DDBJ whole genome shotgun (WGS) entry which is preliminary data.</text>
</comment>
<gene>
    <name evidence="1" type="ORF">LTS18_004716</name>
</gene>
<organism evidence="1 2">
    <name type="scientific">Coniosporium uncinatum</name>
    <dbReference type="NCBI Taxonomy" id="93489"/>
    <lineage>
        <taxon>Eukaryota</taxon>
        <taxon>Fungi</taxon>
        <taxon>Dikarya</taxon>
        <taxon>Ascomycota</taxon>
        <taxon>Pezizomycotina</taxon>
        <taxon>Dothideomycetes</taxon>
        <taxon>Dothideomycetes incertae sedis</taxon>
        <taxon>Coniosporium</taxon>
    </lineage>
</organism>
<dbReference type="EMBL" id="JAWDJW010001107">
    <property type="protein sequence ID" value="KAK3079498.1"/>
    <property type="molecule type" value="Genomic_DNA"/>
</dbReference>
<keyword evidence="2" id="KW-1185">Reference proteome</keyword>